<reference evidence="9 10" key="1">
    <citation type="submission" date="2019-03" db="EMBL/GenBank/DDBJ databases">
        <title>Luteimonas zhaokaii sp.nov., isolated from the rectal contents of Plateau pika in Yushu, Qinghai Province, China.</title>
        <authorList>
            <person name="Zhang G."/>
        </authorList>
    </citation>
    <scope>NUCLEOTIDE SEQUENCE [LARGE SCALE GENOMIC DNA]</scope>
    <source>
        <strain evidence="9 10">B9</strain>
    </source>
</reference>
<keyword evidence="10" id="KW-1185">Reference proteome</keyword>
<proteinExistence type="predicted"/>
<evidence type="ECO:0000256" key="2">
    <source>
        <dbReference type="ARBA" id="ARBA00022723"/>
    </source>
</evidence>
<evidence type="ECO:0000313" key="9">
    <source>
        <dbReference type="EMBL" id="TDK27355.1"/>
    </source>
</evidence>
<comment type="cofactor">
    <cofactor evidence="1">
        <name>Zn(2+)</name>
        <dbReference type="ChEBI" id="CHEBI:29105"/>
    </cofactor>
</comment>
<dbReference type="InterPro" id="IPR036264">
    <property type="entry name" value="Bact_exopeptidase_dim_dom"/>
</dbReference>
<dbReference type="Pfam" id="PF07687">
    <property type="entry name" value="M20_dimer"/>
    <property type="match status" value="1"/>
</dbReference>
<feature type="active site" evidence="6">
    <location>
        <position position="114"/>
    </location>
</feature>
<keyword evidence="4" id="KW-0862">Zinc</keyword>
<comment type="caution">
    <text evidence="9">The sequence shown here is derived from an EMBL/GenBank/DDBJ whole genome shotgun (WGS) entry which is preliminary data.</text>
</comment>
<dbReference type="PROSITE" id="PS00759">
    <property type="entry name" value="ARGE_DAPE_CPG2_2"/>
    <property type="match status" value="1"/>
</dbReference>
<dbReference type="InterPro" id="IPR050072">
    <property type="entry name" value="Peptidase_M20A"/>
</dbReference>
<evidence type="ECO:0000256" key="1">
    <source>
        <dbReference type="ARBA" id="ARBA00001947"/>
    </source>
</evidence>
<feature type="active site" description="Proton acceptor" evidence="6">
    <location>
        <position position="175"/>
    </location>
</feature>
<keyword evidence="7" id="KW-0732">Signal</keyword>
<evidence type="ECO:0000256" key="4">
    <source>
        <dbReference type="ARBA" id="ARBA00022833"/>
    </source>
</evidence>
<dbReference type="NCBIfam" id="NF004788">
    <property type="entry name" value="PRK06133.1"/>
    <property type="match status" value="1"/>
</dbReference>
<evidence type="ECO:0000256" key="7">
    <source>
        <dbReference type="SAM" id="SignalP"/>
    </source>
</evidence>
<dbReference type="InterPro" id="IPR001261">
    <property type="entry name" value="ArgE/DapE_CS"/>
</dbReference>
<dbReference type="PANTHER" id="PTHR43808:SF10">
    <property type="entry name" value="BLL3749 PROTEIN"/>
    <property type="match status" value="1"/>
</dbReference>
<keyword evidence="3 9" id="KW-0378">Hydrolase</keyword>
<dbReference type="OrthoDB" id="9776600at2"/>
<dbReference type="PANTHER" id="PTHR43808">
    <property type="entry name" value="ACETYLORNITHINE DEACETYLASE"/>
    <property type="match status" value="1"/>
</dbReference>
<sequence length="428" mass="44457">MDIARTQPALAWVLGASLAFASLAEAAGADPRLLAAAQAEQPAVIDTLRDLVTVESGSTDHEGLETLATYLEARLGTLGATVDRVPSASGGVDIVRGTFEGGGALKIMLIAHTDTVYDSGILDTEPFHQDGNLLYGPGIADDKGGVAVILHGLSVVKAHGWSDYARITVVFNPDEEIGSPGSGETIAALGAEHDVVLSFEPSPAKAVIEHEGVLLSAAGTSMATLTVEGRSSHAGAAPEQGRNALVELAHQLMQTHDIDAEVPGAHLNWTVANAGTVRNQIPERAEARGDVRINAAGANERLLAALQAKVAESSAVPDTTTTVALQPLRPMYVAGERGQALANLARDIYAELDGRTLLMHPTTNGGTDAGFAGRSGVPAVLEGLGLAGWGYHARNEYIEIDSIPPRIYLAARMMIELGKRAHAAAPSP</sequence>
<dbReference type="InterPro" id="IPR017150">
    <property type="entry name" value="Pept_M20_glutamate_carboxypep"/>
</dbReference>
<evidence type="ECO:0000256" key="5">
    <source>
        <dbReference type="ARBA" id="ARBA00023285"/>
    </source>
</evidence>
<dbReference type="InterPro" id="IPR011650">
    <property type="entry name" value="Peptidase_M20_dimer"/>
</dbReference>
<dbReference type="EMBL" id="SMTF01000002">
    <property type="protein sequence ID" value="TDK27355.1"/>
    <property type="molecule type" value="Genomic_DNA"/>
</dbReference>
<gene>
    <name evidence="9" type="ORF">E2F46_03960</name>
</gene>
<dbReference type="Gene3D" id="3.30.70.360">
    <property type="match status" value="1"/>
</dbReference>
<dbReference type="GO" id="GO:0016787">
    <property type="term" value="F:hydrolase activity"/>
    <property type="evidence" value="ECO:0007669"/>
    <property type="project" value="UniProtKB-KW"/>
</dbReference>
<evidence type="ECO:0000259" key="8">
    <source>
        <dbReference type="Pfam" id="PF07687"/>
    </source>
</evidence>
<dbReference type="RefSeq" id="WP_133320774.1">
    <property type="nucleotide sequence ID" value="NZ_SMTF01000002.1"/>
</dbReference>
<dbReference type="SUPFAM" id="SSF53187">
    <property type="entry name" value="Zn-dependent exopeptidases"/>
    <property type="match status" value="1"/>
</dbReference>
<dbReference type="AlphaFoldDB" id="A0A4R5U189"/>
<dbReference type="PROSITE" id="PS00758">
    <property type="entry name" value="ARGE_DAPE_CPG2_1"/>
    <property type="match status" value="1"/>
</dbReference>
<organism evidence="9 10">
    <name type="scientific">Luteimonas aestuarii</name>
    <dbReference type="NCBI Taxonomy" id="453837"/>
    <lineage>
        <taxon>Bacteria</taxon>
        <taxon>Pseudomonadati</taxon>
        <taxon>Pseudomonadota</taxon>
        <taxon>Gammaproteobacteria</taxon>
        <taxon>Lysobacterales</taxon>
        <taxon>Lysobacteraceae</taxon>
        <taxon>Luteimonas</taxon>
    </lineage>
</organism>
<dbReference type="Pfam" id="PF01546">
    <property type="entry name" value="Peptidase_M20"/>
    <property type="match status" value="1"/>
</dbReference>
<evidence type="ECO:0000256" key="6">
    <source>
        <dbReference type="PIRSR" id="PIRSR037238-1"/>
    </source>
</evidence>
<dbReference type="SUPFAM" id="SSF55031">
    <property type="entry name" value="Bacterial exopeptidase dimerisation domain"/>
    <property type="match status" value="1"/>
</dbReference>
<evidence type="ECO:0000256" key="3">
    <source>
        <dbReference type="ARBA" id="ARBA00022801"/>
    </source>
</evidence>
<evidence type="ECO:0000313" key="10">
    <source>
        <dbReference type="Proteomes" id="UP000294796"/>
    </source>
</evidence>
<feature type="signal peptide" evidence="7">
    <location>
        <begin position="1"/>
        <end position="26"/>
    </location>
</feature>
<feature type="chain" id="PRO_5020882270" evidence="7">
    <location>
        <begin position="27"/>
        <end position="428"/>
    </location>
</feature>
<keyword evidence="2" id="KW-0479">Metal-binding</keyword>
<keyword evidence="5" id="KW-0170">Cobalt</keyword>
<dbReference type="Proteomes" id="UP000294796">
    <property type="component" value="Unassembled WGS sequence"/>
</dbReference>
<protein>
    <submittedName>
        <fullName evidence="9">M20/M25/M40 family metallo-hydrolase</fullName>
    </submittedName>
</protein>
<dbReference type="CDD" id="cd03885">
    <property type="entry name" value="M20_CPDG2"/>
    <property type="match status" value="1"/>
</dbReference>
<dbReference type="Gene3D" id="3.40.630.10">
    <property type="entry name" value="Zn peptidases"/>
    <property type="match status" value="1"/>
</dbReference>
<dbReference type="GO" id="GO:0046872">
    <property type="term" value="F:metal ion binding"/>
    <property type="evidence" value="ECO:0007669"/>
    <property type="project" value="UniProtKB-KW"/>
</dbReference>
<accession>A0A4R5U189</accession>
<name>A0A4R5U189_9GAMM</name>
<dbReference type="InterPro" id="IPR002933">
    <property type="entry name" value="Peptidase_M20"/>
</dbReference>
<dbReference type="PIRSF" id="PIRSF037238">
    <property type="entry name" value="Carboxypeptidase_G2"/>
    <property type="match status" value="1"/>
</dbReference>
<feature type="domain" description="Peptidase M20 dimerisation" evidence="8">
    <location>
        <begin position="219"/>
        <end position="312"/>
    </location>
</feature>